<dbReference type="InterPro" id="IPR007112">
    <property type="entry name" value="Expansin/allergen_DPBB_dom"/>
</dbReference>
<dbReference type="RefSeq" id="XP_021835636.1">
    <property type="nucleotide sequence ID" value="XM_021979944.2"/>
</dbReference>
<keyword evidence="3" id="KW-1185">Reference proteome</keyword>
<sequence>MTMSHSKLFSIFILSTVYIFRTCSGDIGAAAEYSSPYLPTSCYSSDAAEFPSNNLFAAAGDGIWDNGAACGRQYLVKCISAPEPASCENPETIQLKIVDYANSAVSHPLLTPATTMLLSNTAYAMLLNLSSSSSPPSSINIEFQQV</sequence>
<evidence type="ECO:0000259" key="2">
    <source>
        <dbReference type="PROSITE" id="PS50842"/>
    </source>
</evidence>
<reference evidence="4" key="2">
    <citation type="submission" date="2025-08" db="UniProtKB">
        <authorList>
            <consortium name="RefSeq"/>
        </authorList>
    </citation>
    <scope>IDENTIFICATION</scope>
    <source>
        <tissue evidence="4">Leaf</tissue>
    </source>
</reference>
<protein>
    <submittedName>
        <fullName evidence="4">EG45-like domain containing protein 1</fullName>
    </submittedName>
</protein>
<proteinExistence type="predicted"/>
<reference evidence="3" key="1">
    <citation type="journal article" date="2021" name="Nat. Commun.">
        <title>Genomic analyses provide insights into spinach domestication and the genetic basis of agronomic traits.</title>
        <authorList>
            <person name="Cai X."/>
            <person name="Sun X."/>
            <person name="Xu C."/>
            <person name="Sun H."/>
            <person name="Wang X."/>
            <person name="Ge C."/>
            <person name="Zhang Z."/>
            <person name="Wang Q."/>
            <person name="Fei Z."/>
            <person name="Jiao C."/>
            <person name="Wang Q."/>
        </authorList>
    </citation>
    <scope>NUCLEOTIDE SEQUENCE [LARGE SCALE GENOMIC DNA]</scope>
    <source>
        <strain evidence="3">cv. Varoflay</strain>
    </source>
</reference>
<dbReference type="CDD" id="cd22269">
    <property type="entry name" value="DPBB_EG45-like"/>
    <property type="match status" value="1"/>
</dbReference>
<feature type="domain" description="Expansin-like EG45" evidence="2">
    <location>
        <begin position="28"/>
        <end position="146"/>
    </location>
</feature>
<dbReference type="PROSITE" id="PS50842">
    <property type="entry name" value="EXPANSIN_EG45"/>
    <property type="match status" value="1"/>
</dbReference>
<feature type="chain" id="PRO_5040272772" evidence="1">
    <location>
        <begin position="26"/>
        <end position="146"/>
    </location>
</feature>
<dbReference type="Gene3D" id="2.40.40.10">
    <property type="entry name" value="RlpA-like domain"/>
    <property type="match status" value="1"/>
</dbReference>
<accession>A0A9R0HRH0</accession>
<dbReference type="OrthoDB" id="587249at2759"/>
<dbReference type="SUPFAM" id="SSF50685">
    <property type="entry name" value="Barwin-like endoglucanases"/>
    <property type="match status" value="1"/>
</dbReference>
<dbReference type="InterPro" id="IPR036908">
    <property type="entry name" value="RlpA-like_sf"/>
</dbReference>
<dbReference type="Proteomes" id="UP000813463">
    <property type="component" value="Chromosome 2"/>
</dbReference>
<dbReference type="AlphaFoldDB" id="A0A9R0HRH0"/>
<dbReference type="PANTHER" id="PTHR47480">
    <property type="entry name" value="EG45-LIKE DOMAIN CONTAINING PROTEIN"/>
    <property type="match status" value="1"/>
</dbReference>
<evidence type="ECO:0000313" key="3">
    <source>
        <dbReference type="Proteomes" id="UP000813463"/>
    </source>
</evidence>
<feature type="signal peptide" evidence="1">
    <location>
        <begin position="1"/>
        <end position="25"/>
    </location>
</feature>
<dbReference type="PANTHER" id="PTHR47480:SF1">
    <property type="entry name" value="EG45-LIKE DOMAIN CONTAINING PROTEIN 1"/>
    <property type="match status" value="1"/>
</dbReference>
<organism evidence="3 4">
    <name type="scientific">Spinacia oleracea</name>
    <name type="common">Spinach</name>
    <dbReference type="NCBI Taxonomy" id="3562"/>
    <lineage>
        <taxon>Eukaryota</taxon>
        <taxon>Viridiplantae</taxon>
        <taxon>Streptophyta</taxon>
        <taxon>Embryophyta</taxon>
        <taxon>Tracheophyta</taxon>
        <taxon>Spermatophyta</taxon>
        <taxon>Magnoliopsida</taxon>
        <taxon>eudicotyledons</taxon>
        <taxon>Gunneridae</taxon>
        <taxon>Pentapetalae</taxon>
        <taxon>Caryophyllales</taxon>
        <taxon>Chenopodiaceae</taxon>
        <taxon>Chenopodioideae</taxon>
        <taxon>Anserineae</taxon>
        <taxon>Spinacia</taxon>
    </lineage>
</organism>
<name>A0A9R0HRH0_SPIOL</name>
<gene>
    <name evidence="4" type="primary">LOC110775332</name>
</gene>
<keyword evidence="1" id="KW-0732">Signal</keyword>
<dbReference type="KEGG" id="soe:110775332"/>
<dbReference type="GeneID" id="110775332"/>
<evidence type="ECO:0000256" key="1">
    <source>
        <dbReference type="SAM" id="SignalP"/>
    </source>
</evidence>
<evidence type="ECO:0000313" key="4">
    <source>
        <dbReference type="RefSeq" id="XP_021835636.1"/>
    </source>
</evidence>